<dbReference type="EMBL" id="BQNB010014773">
    <property type="protein sequence ID" value="GJT32210.1"/>
    <property type="molecule type" value="Genomic_DNA"/>
</dbReference>
<organism evidence="2 3">
    <name type="scientific">Tanacetum coccineum</name>
    <dbReference type="NCBI Taxonomy" id="301880"/>
    <lineage>
        <taxon>Eukaryota</taxon>
        <taxon>Viridiplantae</taxon>
        <taxon>Streptophyta</taxon>
        <taxon>Embryophyta</taxon>
        <taxon>Tracheophyta</taxon>
        <taxon>Spermatophyta</taxon>
        <taxon>Magnoliopsida</taxon>
        <taxon>eudicotyledons</taxon>
        <taxon>Gunneridae</taxon>
        <taxon>Pentapetalae</taxon>
        <taxon>asterids</taxon>
        <taxon>campanulids</taxon>
        <taxon>Asterales</taxon>
        <taxon>Asteraceae</taxon>
        <taxon>Asteroideae</taxon>
        <taxon>Anthemideae</taxon>
        <taxon>Anthemidinae</taxon>
        <taxon>Tanacetum</taxon>
    </lineage>
</organism>
<sequence length="230" mass="25744">MVNRMVPHVRSPDIFVVLVFGCGLESMEKSVSFDSMFKDITSKKTAHLSELRNDECVSGVNVSIPLASVDEVSFTFALVDSLFMCILFQNESGHSLGTIVIEYEWKPPRCDTSNVHGEASTSQPKKTVHINTQSAAKKVSLKSDDINIISFKYSFDVLKDQEDMFETDKSAWQKSNNIESIVNDSDSEKVKNVFVEDNGKPMDELVDDARKKVEAPPKKTPRKTGIWSGR</sequence>
<evidence type="ECO:0000256" key="1">
    <source>
        <dbReference type="SAM" id="MobiDB-lite"/>
    </source>
</evidence>
<protein>
    <submittedName>
        <fullName evidence="2">Uncharacterized protein</fullName>
    </submittedName>
</protein>
<proteinExistence type="predicted"/>
<comment type="caution">
    <text evidence="2">The sequence shown here is derived from an EMBL/GenBank/DDBJ whole genome shotgun (WGS) entry which is preliminary data.</text>
</comment>
<reference evidence="2" key="2">
    <citation type="submission" date="2022-01" db="EMBL/GenBank/DDBJ databases">
        <authorList>
            <person name="Yamashiro T."/>
            <person name="Shiraishi A."/>
            <person name="Satake H."/>
            <person name="Nakayama K."/>
        </authorList>
    </citation>
    <scope>NUCLEOTIDE SEQUENCE</scope>
</reference>
<feature type="region of interest" description="Disordered" evidence="1">
    <location>
        <begin position="208"/>
        <end position="230"/>
    </location>
</feature>
<keyword evidence="3" id="KW-1185">Reference proteome</keyword>
<dbReference type="Proteomes" id="UP001151760">
    <property type="component" value="Unassembled WGS sequence"/>
</dbReference>
<evidence type="ECO:0000313" key="2">
    <source>
        <dbReference type="EMBL" id="GJT32210.1"/>
    </source>
</evidence>
<name>A0ABQ5CYM8_9ASTR</name>
<accession>A0ABQ5CYM8</accession>
<gene>
    <name evidence="2" type="ORF">Tco_0922629</name>
</gene>
<reference evidence="2" key="1">
    <citation type="journal article" date="2022" name="Int. J. Mol. Sci.">
        <title>Draft Genome of Tanacetum Coccineum: Genomic Comparison of Closely Related Tanacetum-Family Plants.</title>
        <authorList>
            <person name="Yamashiro T."/>
            <person name="Shiraishi A."/>
            <person name="Nakayama K."/>
            <person name="Satake H."/>
        </authorList>
    </citation>
    <scope>NUCLEOTIDE SEQUENCE</scope>
</reference>
<feature type="compositionally biased region" description="Basic and acidic residues" evidence="1">
    <location>
        <begin position="208"/>
        <end position="217"/>
    </location>
</feature>
<evidence type="ECO:0000313" key="3">
    <source>
        <dbReference type="Proteomes" id="UP001151760"/>
    </source>
</evidence>